<dbReference type="InterPro" id="IPR018641">
    <property type="entry name" value="Trfase_1_rSAM/seldom-assoc"/>
</dbReference>
<organism evidence="1 2">
    <name type="scientific">Jatrophihabitans lederbergiae</name>
    <dbReference type="NCBI Taxonomy" id="3075547"/>
    <lineage>
        <taxon>Bacteria</taxon>
        <taxon>Bacillati</taxon>
        <taxon>Actinomycetota</taxon>
        <taxon>Actinomycetes</taxon>
        <taxon>Jatrophihabitantales</taxon>
        <taxon>Jatrophihabitantaceae</taxon>
        <taxon>Jatrophihabitans</taxon>
    </lineage>
</organism>
<keyword evidence="2" id="KW-1185">Reference proteome</keyword>
<accession>A0ABU2J5X3</accession>
<dbReference type="Gene3D" id="3.90.550.10">
    <property type="entry name" value="Spore Coat Polysaccharide Biosynthesis Protein SpsA, Chain A"/>
    <property type="match status" value="1"/>
</dbReference>
<proteinExistence type="predicted"/>
<comment type="caution">
    <text evidence="1">The sequence shown here is derived from an EMBL/GenBank/DDBJ whole genome shotgun (WGS) entry which is preliminary data.</text>
</comment>
<protein>
    <submittedName>
        <fullName evidence="1">DUF2064 domain-containing protein</fullName>
    </submittedName>
</protein>
<name>A0ABU2J5X3_9ACTN</name>
<dbReference type="Proteomes" id="UP001183176">
    <property type="component" value="Unassembled WGS sequence"/>
</dbReference>
<sequence>MSDCRLTSIAVIAKEPLAGKAKTRLISPGVSAVAAASLAECALQDTLDALAAVDALHRVLILDGSPPSWTPGSWRIQAQSCGLLDERLASGFDRLAAGPALLVGMDTPQLRPADLGFDYMTYDGCLGLASDGGYWAIGFADPRAARAVISGVPMSEPATGAIQLDRMRSAGMQVQLLPVLTDVDTAASADQVAALSPYTRFAARWRELRVERSIGAGRLR</sequence>
<dbReference type="PANTHER" id="PTHR36529:SF1">
    <property type="entry name" value="GLYCOSYLTRANSFERASE"/>
    <property type="match status" value="1"/>
</dbReference>
<reference evidence="2" key="1">
    <citation type="submission" date="2023-07" db="EMBL/GenBank/DDBJ databases">
        <title>30 novel species of actinomycetes from the DSMZ collection.</title>
        <authorList>
            <person name="Nouioui I."/>
        </authorList>
    </citation>
    <scope>NUCLEOTIDE SEQUENCE [LARGE SCALE GENOMIC DNA]</scope>
    <source>
        <strain evidence="2">DSM 44399</strain>
    </source>
</reference>
<dbReference type="SUPFAM" id="SSF53448">
    <property type="entry name" value="Nucleotide-diphospho-sugar transferases"/>
    <property type="match status" value="1"/>
</dbReference>
<dbReference type="InterPro" id="IPR029044">
    <property type="entry name" value="Nucleotide-diphossugar_trans"/>
</dbReference>
<evidence type="ECO:0000313" key="1">
    <source>
        <dbReference type="EMBL" id="MDT0259894.1"/>
    </source>
</evidence>
<dbReference type="EMBL" id="JAVREH010000001">
    <property type="protein sequence ID" value="MDT0259894.1"/>
    <property type="molecule type" value="Genomic_DNA"/>
</dbReference>
<dbReference type="RefSeq" id="WP_311421054.1">
    <property type="nucleotide sequence ID" value="NZ_JAVREH010000001.1"/>
</dbReference>
<dbReference type="PANTHER" id="PTHR36529">
    <property type="entry name" value="SLL1095 PROTEIN"/>
    <property type="match status" value="1"/>
</dbReference>
<dbReference type="Pfam" id="PF09837">
    <property type="entry name" value="DUF2064"/>
    <property type="match status" value="1"/>
</dbReference>
<evidence type="ECO:0000313" key="2">
    <source>
        <dbReference type="Proteomes" id="UP001183176"/>
    </source>
</evidence>
<gene>
    <name evidence="1" type="ORF">RM423_00645</name>
</gene>